<protein>
    <submittedName>
        <fullName evidence="5">Succinate-semialdehyde dehdyrogenase</fullName>
    </submittedName>
</protein>
<evidence type="ECO:0000256" key="2">
    <source>
        <dbReference type="ARBA" id="ARBA00022857"/>
    </source>
</evidence>
<dbReference type="EMBL" id="JUFX02000254">
    <property type="protein sequence ID" value="KPH85209.1"/>
    <property type="molecule type" value="Genomic_DNA"/>
</dbReference>
<evidence type="ECO:0000256" key="3">
    <source>
        <dbReference type="ARBA" id="ARBA00023002"/>
    </source>
</evidence>
<keyword evidence="2" id="KW-0521">NADP</keyword>
<dbReference type="FunFam" id="3.40.605.10:FF:000012">
    <property type="entry name" value="NAD-dependent succinate-semialdehyde dehydrogenase"/>
    <property type="match status" value="1"/>
</dbReference>
<dbReference type="InterPro" id="IPR016163">
    <property type="entry name" value="Ald_DH_C"/>
</dbReference>
<feature type="domain" description="Aldehyde dehydrogenase" evidence="4">
    <location>
        <begin position="3"/>
        <end position="452"/>
    </location>
</feature>
<reference evidence="5 6" key="1">
    <citation type="submission" date="2015-07" db="EMBL/GenBank/DDBJ databases">
        <title>Draft Genome Sequence of Komagataeibacter intermedius Strain AF2, Isolated from Kombucha Tea.</title>
        <authorList>
            <person name="Santos R.A."/>
            <person name="Berretta A.A."/>
            <person name="Barud H.S."/>
            <person name="Ribeiro S.J."/>
            <person name="Gonzalez-Garcia L.N."/>
            <person name="Zucchi T.D."/>
            <person name="Goldman G.H."/>
            <person name="Riano-Pachon D.M."/>
        </authorList>
    </citation>
    <scope>NUCLEOTIDE SEQUENCE [LARGE SCALE GENOMIC DNA]</scope>
    <source>
        <strain evidence="5 6">AF2</strain>
    </source>
</reference>
<dbReference type="PANTHER" id="PTHR43217:SF2">
    <property type="entry name" value="SUCCINATE-SEMIALDEHYDE DEHYDROGENASE [NADP(+)]"/>
    <property type="match status" value="1"/>
</dbReference>
<dbReference type="Proteomes" id="UP000031553">
    <property type="component" value="Unassembled WGS sequence"/>
</dbReference>
<dbReference type="GO" id="GO:0004030">
    <property type="term" value="F:aldehyde dehydrogenase [NAD(P)+] activity"/>
    <property type="evidence" value="ECO:0007669"/>
    <property type="project" value="InterPro"/>
</dbReference>
<organism evidence="5 6">
    <name type="scientific">Komagataeibacter intermedius AF2</name>
    <dbReference type="NCBI Taxonomy" id="1458464"/>
    <lineage>
        <taxon>Bacteria</taxon>
        <taxon>Pseudomonadati</taxon>
        <taxon>Pseudomonadota</taxon>
        <taxon>Alphaproteobacteria</taxon>
        <taxon>Acetobacterales</taxon>
        <taxon>Acetobacteraceae</taxon>
        <taxon>Komagataeibacter</taxon>
    </lineage>
</organism>
<dbReference type="CDD" id="cd07100">
    <property type="entry name" value="ALDH_SSADH1_GabD1"/>
    <property type="match status" value="1"/>
</dbReference>
<dbReference type="OrthoDB" id="9812625at2"/>
<dbReference type="Pfam" id="PF00171">
    <property type="entry name" value="Aldedh"/>
    <property type="match status" value="1"/>
</dbReference>
<gene>
    <name evidence="5" type="ORF">GLUCOINTEAF2_0203527</name>
</gene>
<dbReference type="RefSeq" id="WP_039733926.1">
    <property type="nucleotide sequence ID" value="NZ_JUFX02000254.1"/>
</dbReference>
<comment type="similarity">
    <text evidence="1">Belongs to the aldehyde dehydrogenase family.</text>
</comment>
<dbReference type="PANTHER" id="PTHR43217">
    <property type="entry name" value="SUCCINATE SEMIALDEHYDE DEHYDROGENASE [NAD(P)+] SAD"/>
    <property type="match status" value="1"/>
</dbReference>
<dbReference type="GO" id="GO:0004777">
    <property type="term" value="F:succinate-semialdehyde dehydrogenase (NAD+) activity"/>
    <property type="evidence" value="ECO:0007669"/>
    <property type="project" value="TreeGrafter"/>
</dbReference>
<dbReference type="SUPFAM" id="SSF53720">
    <property type="entry name" value="ALDH-like"/>
    <property type="match status" value="1"/>
</dbReference>
<dbReference type="Gene3D" id="3.40.309.10">
    <property type="entry name" value="Aldehyde Dehydrogenase, Chain A, domain 2"/>
    <property type="match status" value="1"/>
</dbReference>
<keyword evidence="3" id="KW-0560">Oxidoreductase</keyword>
<evidence type="ECO:0000313" key="6">
    <source>
        <dbReference type="Proteomes" id="UP000031553"/>
    </source>
</evidence>
<evidence type="ECO:0000259" key="4">
    <source>
        <dbReference type="Pfam" id="PF00171"/>
    </source>
</evidence>
<proteinExistence type="inferred from homology"/>
<accession>A0A0N1F8N3</accession>
<sequence length="456" mass="49610">MLYQSINPYTEETLKTFDLHSDAQLAGIITQADTTYKKNWRNKTYAQRAVILHKAAEIMRHNRDAFATPITVEMGKLFREAQAEVDLSADILDYYADNAEKFLAPVDLKVDDGKATILSQPIGIVFCIEPWNFPYYQLARVAGPNLMAGNVLIVKHAPGVPQCAVMFEELFADAGAPEGTYSNVFITNEQSATVVADPRVRGVALTGSERAGKAVAAEAGSALKKNTMELGGSDAFIVLDDADLDVAIKWAVWGRMNNTGQCCVAAKRFIVHEKIADAFTTRFKAALENLVAGDPMDEKTTLGPLCSESALKLVLGQIENAVAHGARVVTGGKRIERPGYFLQATILDNINNDNPAFHQEFFAPVAMIFRVPDEQSAIELANDSPYGLGGSVMTTDIERGKRVASQIETGMVFINRSTWTAPGLPFGGVKNSGYGRELSSLGIEEFINKKLVHTPA</sequence>
<dbReference type="InterPro" id="IPR044148">
    <property type="entry name" value="ALDH_GabD1-like"/>
</dbReference>
<dbReference type="InterPro" id="IPR016161">
    <property type="entry name" value="Ald_DH/histidinol_DH"/>
</dbReference>
<dbReference type="Gene3D" id="3.40.605.10">
    <property type="entry name" value="Aldehyde Dehydrogenase, Chain A, domain 1"/>
    <property type="match status" value="1"/>
</dbReference>
<comment type="caution">
    <text evidence="5">The sequence shown here is derived from an EMBL/GenBank/DDBJ whole genome shotgun (WGS) entry which is preliminary data.</text>
</comment>
<dbReference type="AlphaFoldDB" id="A0A0N1F8N3"/>
<dbReference type="InterPro" id="IPR047110">
    <property type="entry name" value="GABD/Sad-like"/>
</dbReference>
<dbReference type="InterPro" id="IPR015590">
    <property type="entry name" value="Aldehyde_DH_dom"/>
</dbReference>
<evidence type="ECO:0000256" key="1">
    <source>
        <dbReference type="ARBA" id="ARBA00009986"/>
    </source>
</evidence>
<dbReference type="FunFam" id="3.40.309.10:FF:000009">
    <property type="entry name" value="Aldehyde dehydrogenase A"/>
    <property type="match status" value="1"/>
</dbReference>
<name>A0A0N1F8N3_9PROT</name>
<evidence type="ECO:0000313" key="5">
    <source>
        <dbReference type="EMBL" id="KPH85209.1"/>
    </source>
</evidence>
<dbReference type="InterPro" id="IPR016162">
    <property type="entry name" value="Ald_DH_N"/>
</dbReference>